<feature type="compositionally biased region" description="Polar residues" evidence="1">
    <location>
        <begin position="34"/>
        <end position="63"/>
    </location>
</feature>
<gene>
    <name evidence="2" type="ORF">A1O1_02209</name>
</gene>
<comment type="caution">
    <text evidence="2">The sequence shown here is derived from an EMBL/GenBank/DDBJ whole genome shotgun (WGS) entry which is preliminary data.</text>
</comment>
<evidence type="ECO:0000313" key="2">
    <source>
        <dbReference type="EMBL" id="EXJ93816.1"/>
    </source>
</evidence>
<feature type="compositionally biased region" description="Polar residues" evidence="1">
    <location>
        <begin position="93"/>
        <end position="105"/>
    </location>
</feature>
<organism evidence="2 3">
    <name type="scientific">Capronia coronata CBS 617.96</name>
    <dbReference type="NCBI Taxonomy" id="1182541"/>
    <lineage>
        <taxon>Eukaryota</taxon>
        <taxon>Fungi</taxon>
        <taxon>Dikarya</taxon>
        <taxon>Ascomycota</taxon>
        <taxon>Pezizomycotina</taxon>
        <taxon>Eurotiomycetes</taxon>
        <taxon>Chaetothyriomycetidae</taxon>
        <taxon>Chaetothyriales</taxon>
        <taxon>Herpotrichiellaceae</taxon>
        <taxon>Capronia</taxon>
    </lineage>
</organism>
<dbReference type="OrthoDB" id="4160225at2759"/>
<protein>
    <submittedName>
        <fullName evidence="2">Uncharacterized protein</fullName>
    </submittedName>
</protein>
<dbReference type="GeneID" id="19157109"/>
<reference evidence="2 3" key="1">
    <citation type="submission" date="2013-03" db="EMBL/GenBank/DDBJ databases">
        <title>The Genome Sequence of Capronia coronata CBS 617.96.</title>
        <authorList>
            <consortium name="The Broad Institute Genomics Platform"/>
            <person name="Cuomo C."/>
            <person name="de Hoog S."/>
            <person name="Gorbushina A."/>
            <person name="Walker B."/>
            <person name="Young S.K."/>
            <person name="Zeng Q."/>
            <person name="Gargeya S."/>
            <person name="Fitzgerald M."/>
            <person name="Haas B."/>
            <person name="Abouelleil A."/>
            <person name="Allen A.W."/>
            <person name="Alvarado L."/>
            <person name="Arachchi H.M."/>
            <person name="Berlin A.M."/>
            <person name="Chapman S.B."/>
            <person name="Gainer-Dewar J."/>
            <person name="Goldberg J."/>
            <person name="Griggs A."/>
            <person name="Gujja S."/>
            <person name="Hansen M."/>
            <person name="Howarth C."/>
            <person name="Imamovic A."/>
            <person name="Ireland A."/>
            <person name="Larimer J."/>
            <person name="McCowan C."/>
            <person name="Murphy C."/>
            <person name="Pearson M."/>
            <person name="Poon T.W."/>
            <person name="Priest M."/>
            <person name="Roberts A."/>
            <person name="Saif S."/>
            <person name="Shea T."/>
            <person name="Sisk P."/>
            <person name="Sykes S."/>
            <person name="Wortman J."/>
            <person name="Nusbaum C."/>
            <person name="Birren B."/>
        </authorList>
    </citation>
    <scope>NUCLEOTIDE SEQUENCE [LARGE SCALE GENOMIC DNA]</scope>
    <source>
        <strain evidence="2 3">CBS 617.96</strain>
    </source>
</reference>
<dbReference type="Proteomes" id="UP000019484">
    <property type="component" value="Unassembled WGS sequence"/>
</dbReference>
<feature type="region of interest" description="Disordered" evidence="1">
    <location>
        <begin position="176"/>
        <end position="287"/>
    </location>
</feature>
<accession>W9YX09</accession>
<feature type="compositionally biased region" description="Polar residues" evidence="1">
    <location>
        <begin position="372"/>
        <end position="391"/>
    </location>
</feature>
<keyword evidence="3" id="KW-1185">Reference proteome</keyword>
<proteinExistence type="predicted"/>
<dbReference type="HOGENOM" id="CLU_481485_0_0_1"/>
<name>W9YX09_9EURO</name>
<dbReference type="RefSeq" id="XP_007721310.1">
    <property type="nucleotide sequence ID" value="XM_007723120.1"/>
</dbReference>
<feature type="compositionally biased region" description="Polar residues" evidence="1">
    <location>
        <begin position="1"/>
        <end position="19"/>
    </location>
</feature>
<evidence type="ECO:0000313" key="3">
    <source>
        <dbReference type="Proteomes" id="UP000019484"/>
    </source>
</evidence>
<dbReference type="EMBL" id="AMWN01000002">
    <property type="protein sequence ID" value="EXJ93816.1"/>
    <property type="molecule type" value="Genomic_DNA"/>
</dbReference>
<evidence type="ECO:0000256" key="1">
    <source>
        <dbReference type="SAM" id="MobiDB-lite"/>
    </source>
</evidence>
<feature type="region of interest" description="Disordered" evidence="1">
    <location>
        <begin position="361"/>
        <end position="392"/>
    </location>
</feature>
<feature type="compositionally biased region" description="Low complexity" evidence="1">
    <location>
        <begin position="240"/>
        <end position="251"/>
    </location>
</feature>
<feature type="compositionally biased region" description="Low complexity" evidence="1">
    <location>
        <begin position="203"/>
        <end position="212"/>
    </location>
</feature>
<feature type="region of interest" description="Disordered" evidence="1">
    <location>
        <begin position="1"/>
        <end position="137"/>
    </location>
</feature>
<feature type="compositionally biased region" description="Basic and acidic residues" evidence="1">
    <location>
        <begin position="176"/>
        <end position="189"/>
    </location>
</feature>
<dbReference type="eggNOG" id="ENOG502T4YP">
    <property type="taxonomic scope" value="Eukaryota"/>
</dbReference>
<dbReference type="AlphaFoldDB" id="W9YX09"/>
<sequence length="567" mass="60779">MTKLQKQQPLDSPGKSNASAPLHTAVPYERLPLSAQQPVLVTTAVKPSSYNEFPSTNPFSSNYLPRAEPAAADGNPFLPVSPLEESRPVERLSQPQLVSPQTQRSDAAPKRSVGLRRLDGKPYSGSQPAAKPAKSVKVAKDMFDGALPPVYKREAPDPINPAVAAQALASRPHECTKCGKRRGEGHAGHDNGCTQCGKRKVGATPDASAPAPASIPPVHGRNTSEGTRSHQSKNSESTAGPSGSPSSVVSGCCAKCGRHKRPMSFDQEGSTRLGPAPAPAPMQATNQQAVRIRQAGLSIQPIAAQSQKPVFPQIDVIPPSASTYRPVNSPFTTYGDESPLVGKATKQEFKLFRNSSLVRSLSRRLSRKDKNSTAPLPSQQLAGNQNPSGEQSAGRLINMISSAMQVSPIDRDAHYSRLDTVEQPDRPATPFSFVGAKDEDDAFEMVDLRDNDSLSGPKSIKDTVQLDVSATHPGPDQSAVPQDSIDVISRPESAETRRQHLSVEDAQQRPQITRFKSLRGGVSRMSSTVSRSTSLKRLGSLKTVHHNWYRNDMAIEGASGDNVIAAF</sequence>